<dbReference type="SMART" id="SM00225">
    <property type="entry name" value="BTB"/>
    <property type="match status" value="1"/>
</dbReference>
<dbReference type="InterPro" id="IPR000210">
    <property type="entry name" value="BTB/POZ_dom"/>
</dbReference>
<proteinExistence type="predicted"/>
<dbReference type="PANTHER" id="PTHR14499:SF136">
    <property type="entry name" value="GH08630P"/>
    <property type="match status" value="1"/>
</dbReference>
<feature type="domain" description="BTB" evidence="1">
    <location>
        <begin position="8"/>
        <end position="110"/>
    </location>
</feature>
<reference evidence="2" key="1">
    <citation type="journal article" date="2023" name="G3 (Bethesda)">
        <title>Whole genome assembly and annotation of the endangered Caribbean coral Acropora cervicornis.</title>
        <authorList>
            <person name="Selwyn J.D."/>
            <person name="Vollmer S.V."/>
        </authorList>
    </citation>
    <scope>NUCLEOTIDE SEQUENCE</scope>
    <source>
        <strain evidence="2">K2</strain>
    </source>
</reference>
<dbReference type="EMBL" id="JARQWQ010000009">
    <property type="protein sequence ID" value="KAK2569932.1"/>
    <property type="molecule type" value="Genomic_DNA"/>
</dbReference>
<keyword evidence="3" id="KW-1185">Reference proteome</keyword>
<dbReference type="InterPro" id="IPR003131">
    <property type="entry name" value="T1-type_BTB"/>
</dbReference>
<evidence type="ECO:0000313" key="2">
    <source>
        <dbReference type="EMBL" id="KAK2569932.1"/>
    </source>
</evidence>
<comment type="caution">
    <text evidence="2">The sequence shown here is derived from an EMBL/GenBank/DDBJ whole genome shotgun (WGS) entry which is preliminary data.</text>
</comment>
<name>A0AAD9QYM1_ACRCE</name>
<accession>A0AAD9QYM1</accession>
<gene>
    <name evidence="2" type="ORF">P5673_005791</name>
</gene>
<organism evidence="2 3">
    <name type="scientific">Acropora cervicornis</name>
    <name type="common">Staghorn coral</name>
    <dbReference type="NCBI Taxonomy" id="6130"/>
    <lineage>
        <taxon>Eukaryota</taxon>
        <taxon>Metazoa</taxon>
        <taxon>Cnidaria</taxon>
        <taxon>Anthozoa</taxon>
        <taxon>Hexacorallia</taxon>
        <taxon>Scleractinia</taxon>
        <taxon>Astrocoeniina</taxon>
        <taxon>Acroporidae</taxon>
        <taxon>Acropora</taxon>
    </lineage>
</organism>
<dbReference type="Gene3D" id="3.30.710.10">
    <property type="entry name" value="Potassium Channel Kv1.1, Chain A"/>
    <property type="match status" value="1"/>
</dbReference>
<dbReference type="SUPFAM" id="SSF54695">
    <property type="entry name" value="POZ domain"/>
    <property type="match status" value="1"/>
</dbReference>
<dbReference type="GO" id="GO:0051260">
    <property type="term" value="P:protein homooligomerization"/>
    <property type="evidence" value="ECO:0007669"/>
    <property type="project" value="InterPro"/>
</dbReference>
<dbReference type="Pfam" id="PF02214">
    <property type="entry name" value="BTB_2"/>
    <property type="match status" value="1"/>
</dbReference>
<protein>
    <submittedName>
        <fullName evidence="2">BTB/POZ domain-containing protein KCTD6</fullName>
    </submittedName>
</protein>
<dbReference type="InterPro" id="IPR011333">
    <property type="entry name" value="SKP1/BTB/POZ_sf"/>
</dbReference>
<sequence>MIARHSGRSVKLNVGGKIYKTMLATLLRDPNSWLNDMFSGWPQLSQDEEDGAYFIDRDGELFRYVLNYLRNDELFCPDDKLFRKELLAEARFYRLQGMIVCLNRLSLESVILKRNDEHLSAVISWLPSGSSFSLLFRASADGNSSESFHSYSDNNGPTLVVAKTEREQFKADRDAFLFTLVGPVENGPQKISLYPGVNGGIHCGRNLGPSFGLGYGIEACGDYDFRFVGRGTDFLGSFNFGRAFECPSIMGRWSPFFRGGCDLSFSELEVFQVKF</sequence>
<evidence type="ECO:0000313" key="3">
    <source>
        <dbReference type="Proteomes" id="UP001249851"/>
    </source>
</evidence>
<dbReference type="AlphaFoldDB" id="A0AAD9QYM1"/>
<dbReference type="PANTHER" id="PTHR14499">
    <property type="entry name" value="POTASSIUM CHANNEL TETRAMERIZATION DOMAIN-CONTAINING"/>
    <property type="match status" value="1"/>
</dbReference>
<dbReference type="Proteomes" id="UP001249851">
    <property type="component" value="Unassembled WGS sequence"/>
</dbReference>
<reference evidence="2" key="2">
    <citation type="journal article" date="2023" name="Science">
        <title>Genomic signatures of disease resistance in endangered staghorn corals.</title>
        <authorList>
            <person name="Vollmer S.V."/>
            <person name="Selwyn J.D."/>
            <person name="Despard B.A."/>
            <person name="Roesel C.L."/>
        </authorList>
    </citation>
    <scope>NUCLEOTIDE SEQUENCE</scope>
    <source>
        <strain evidence="2">K2</strain>
    </source>
</reference>
<evidence type="ECO:0000259" key="1">
    <source>
        <dbReference type="SMART" id="SM00225"/>
    </source>
</evidence>